<dbReference type="SUPFAM" id="SSF53300">
    <property type="entry name" value="vWA-like"/>
    <property type="match status" value="3"/>
</dbReference>
<dbReference type="EMBL" id="CAJNRG010005073">
    <property type="protein sequence ID" value="CAF2072195.1"/>
    <property type="molecule type" value="Genomic_DNA"/>
</dbReference>
<dbReference type="PANTHER" id="PTHR47763">
    <property type="entry name" value="ALPHA-PROTEIN KINASE VWKA"/>
    <property type="match status" value="1"/>
</dbReference>
<accession>A0A816R9E0</accession>
<dbReference type="PROSITE" id="PS50234">
    <property type="entry name" value="VWFA"/>
    <property type="match status" value="2"/>
</dbReference>
<evidence type="ECO:0000256" key="1">
    <source>
        <dbReference type="SAM" id="Coils"/>
    </source>
</evidence>
<dbReference type="SMART" id="SM00327">
    <property type="entry name" value="VWA"/>
    <property type="match status" value="2"/>
</dbReference>
<organism evidence="3 4">
    <name type="scientific">Rotaria magnacalcarata</name>
    <dbReference type="NCBI Taxonomy" id="392030"/>
    <lineage>
        <taxon>Eukaryota</taxon>
        <taxon>Metazoa</taxon>
        <taxon>Spiralia</taxon>
        <taxon>Gnathifera</taxon>
        <taxon>Rotifera</taxon>
        <taxon>Eurotatoria</taxon>
        <taxon>Bdelloidea</taxon>
        <taxon>Philodinida</taxon>
        <taxon>Philodinidae</taxon>
        <taxon>Rotaria</taxon>
    </lineage>
</organism>
<proteinExistence type="predicted"/>
<sequence>MRPEDLICLFAPEYTTIIQLICSKVNDIDQFLSNRTAKIESIQLSSTISPEIKLTHGLSSYFYVNQSSAPTHLFDRQKHIHYIIDGTISFLQKLINSCIDIEYSKCHLLKISTSYKELFPIHTSLSLAMMIIISWSADYLKDFQSSSHLLTIITLQEKLNKIKLLRKQIEGEKKKLTKYQNELKESNDKVERARHYYTNQNAQQKRGECPRKYIERQESLQQKTKQQENCVDDLQEDLNKLLNSYDIEVKTKQEQCFHDINQCLNLIFIKLRSFIIDLIHSNQSSTIETHDELLVNIISFAQQELLKPKTNRLDLVKIIQIEQIIDDLLKELGSHAKNLSEQDPLYHYIRFYCDILRISFCSLKHSCHSWIIYKENIKSLEIGSYLSDSSKRILCKLNRSTHDQCLDFIGKIRICDEESEIMKNAQEIRCNVRNEINNIQSLLTGQQFSKQILNHIQEFERFVINLLIIGCRYLQLQRGTYEPLDDLLSGITVETIDPYLPRKELELLQLLDTCEIQLKTHCDTLLLQTLHIAFEFNSNPFSLFVRLDRSAKALTQFILPAAHMIQRMWLTMAELINKASFLMTEDEYKIVLDVCNDFLQWTQTSCEIKQEYNFIPLQLKSNRFEQMSKNIDRLCQLLLQTRSKTNPFCENMNYRRNSTLKEILQCFVAAKTHELLSHKKNSQEKDTICLSDIENALKSKTGVLDQINFNNLNDRTNRLRYLQTLYHLIINGMNNLGSNLMNIPTRYADYQTLSLLKNVIEKFYDHTEQFLFVRSLNEYFTHDQLIQQVFASLETIHRLELKIFQSKFLLSTINFKERHKIFCESINIECSIDTASKAVEHWRIAGENFIKIRRKQWLSNESLFKKIGRVSSVVKDFVSLFPRSHNSTDYETSIRHLIEQIRKRLQYEQMGCEHIFTLATSQALIPKIIKLYHPYQLPLQLQPLNEHELFQRASRVFVFDIELMQQHQSQKVFLHIWDSDEGESVVKIPIEIIRQRRLYLCVNTTIKKLSLNTVKLKGHEKEWRVLLDEGQIYSFNQIQMRCHLIRSEEIFYIVPGRGDTVNKRDILSLDDLEKILKTLEKKFQRQRSQKEEQLAWEKSIVTGVLQSIVDNLHQVNRLFQCTSISDDESLTSLKIYSIYQNLPCFDAFEKAINLLQINNLSLMTIPLDIVDDKNAAMHLPHHRVWTQSMRAVYQLGKRALENVQSRLFNILYHLRLTKAHAILCYTLDNARLVNINNDCEQIFEDMTKNFNKLNQNFIGNKSETIKHVEECKRIINEANQIYRTIKRIGILGNDMRRFKMREITIESNMNEAFLGSQMDRDVHLWLINDNISNLLNCLPQSAILDFGITRSGVYQRLIQRIFIHNHSGKDVTLRIKPLSTHEKTFDVIKENLPVSINGMAEFEVLLRPPTDIRIVEEEWDLIIDETITLENIVKVLVRIVEVDVELSSDTIEFGNVPCGTCRIEENIFLNNVLNCPLRIKAQFQATELNTRQSKLTIVDKELDLPANSKLPFIVALETCDNHEEDIEADVVLAVDTRKNLKWIKILAHVKRSALKILYQNYIILDNKPTGHLTIDNFYPGEVRRVPIEFYNSGLVEYTLYLTTEDGALVIIHDAQVKLSAGARATIQIEVKMPSDDSLHKIFNIDIEFLNIRRQCKLTLTCKAVMPALEYQISEADKHRVIIISDENDKKDIWDSTLNILKLIKHQVTFHNKSSSAATLEFDRILIQENSLVLSAACFDIQPKKTIVPSQSTTTIDLSYYPKDLGPFYGTLQFTSNAWDLPKQIPYNLEFHRPMVDTNPRTIIDIGLIDASKIFRKKLLDVENKGHEELRGFFSGPYCLHSLLKLADLESVSSASLLLAATKDGFIIHSKKQRQFFVKIEFNSQDTSSLPNIINLFSFRLVTECDPVINMHGLLVNRELNFLVIGHTRSLLEISLPGESDYKPWSSLKLLPSDWLYSITMNNQFYEKYTLVIVITALGHICGSQQTQDKLPITLEEWTTFCSHFTLHGGTLDLEMFDQSNDVNNSIKIVSEFFKNSNTDSYCYAFFYHLAMFNFSFPYGNTINNNLFAAMFNFSFPYGNTINNNLFATINSTKNIDEAYAMQYYSKRFSKFYETSSIDNSHRRSICFLHECINNDSAIPKYVHNFVEFMDKALNLKTKEDIIKYLCTIFPENDTIFELLTIKIDSRGKYRWPLLFAHVSDKIREIVIRLINEDYEELLNVHLNLISEQSSIFCGQDVLKTIRIRNNMWNSLTLNDKNTHLEPFFTNYPNFTTIFARLSNQKQPKISDVLLVTEIILKHFNQFQDFNKIDTIFQSRVESDIRQALNAFPSLHDKRNDLASYIVQLKKSFSDNSTDERTRSNQIDNFCTILQQLVILNGDQLKTVKSSIKSAWSLLCVVSKNDTRLSDVIDRVLHLLHGLDTKKDIALVRDAYRQFCSTPSWTAMQRLTNIINAGYEINNLTEKLNTSIDEEEMALSSFRICRYLSTSNEQMLFDEMEKQTQEPSSSKLSNIELLKKIEGSASNLIKYKTQLLLQSIRSFELILSNNAHDDQCLFKTLLSMWQTVFDLTCSDSTQIFKVIESMLISCQNLIITKDIPLCRELYIINLAAAVCMLASYRQNNHEMSTELTTKCTTPSIGSIIRAHILHRRSSLTDEISSIENIVLTTTLKENTVSQQPPTMTIARLSSYTESTLKKMQDSIVDYFSRRSPKIIDFEVSDTVKDVINIAFIYRTQIAEWYDAFMTFNVLIFHSSHSVLSSLSAYGSRIVENGLCMLRDLVVIIAILEPTFTRKGIQFLVDDLVRLENCFRSLSLENYPNLKIALRLLHVDISRSTFDFQLPSRTLAHKEKTVRKLKFDLDARAITAPLQTLEQLTSNSISSEKDDNNFILSKSEHENAMHNEIYQKNSTNETTTKFTTQLIDTPSSNISTNGRIRRIQRLATYMSESNQRTSKQEPIEISGNSAIIGDNMESIITSSMSRSNLDLPLNFMREYLKNDTKPIDFYRTANQSIASLITEGRLDNRSELKWASKPERWTYQMLVETPVITRIVDLIIQEFRSSWEKLLSRNNLHKQHEIHWCIVIDNSGSMSIHRHAIYESIVVLLELLRRLESKFAVARFGGRTNQKILKNLDDLFTIQDGQYILEALTFDEGTYPATGLARVADRIFPEGKNKSSADVHVHQFMIMITDGLTNEREDATYLGTTKKHNIDLGILFIETDKEATSQVLLDCLNQVQNVVIKSNKMTELPHILPSLLYKMIEKCLNETDSNREQMNLLSTIHIEIPSYDGSTALPSRSAGENLKYSCANPCSYVINHSKFIIPESTQIYVELKTYLTRNIDYTDYSSHAIDKLRQYYESLKISPSILDAEKTWLNDENRFSALIDDVSTVFGEVIFRFNRFTRRREALRGSSLYMPGVIKALTTDWNHKKIFGAKLAGGKRDHTVCLIVDVSTSMFGTLSLGTLDAIVVLIAALIKIGIDKFSIVVFGRNVRLIKTNEQGWNAMTIYTLMQELCFDRDDETRDADALEVGVDLLQQCSTRGGKKIFILTDGYSSCRNKLIMVQERAVQNGIDIIAMAIGIDNTNLEKFYKRYFQCATVYALPKALRALFEHETEVNSIGWLTDKAQEQNMANRTVLEGLFDNIKSDKVFSSIIEELTGERRMKLIHDISSSTDITLDICFCIDCTGSMSPWLSVMQRQMQQIISGIKDTIRKKHGSLKFQLRLAIVGFRDVQDHWDDEQFCVYEFTNQVDQVDQINPVDQFMKKLTAAGGDDLEGVGVVIFFQLRVAATATCTPHPSFTKKDEMFIENIDYYF</sequence>
<dbReference type="InterPro" id="IPR002035">
    <property type="entry name" value="VWF_A"/>
</dbReference>
<feature type="domain" description="VWFA" evidence="2">
    <location>
        <begin position="3073"/>
        <end position="3249"/>
    </location>
</feature>
<evidence type="ECO:0000313" key="4">
    <source>
        <dbReference type="Proteomes" id="UP000663887"/>
    </source>
</evidence>
<evidence type="ECO:0000313" key="3">
    <source>
        <dbReference type="EMBL" id="CAF2072195.1"/>
    </source>
</evidence>
<dbReference type="InterPro" id="IPR036465">
    <property type="entry name" value="vWFA_dom_sf"/>
</dbReference>
<gene>
    <name evidence="3" type="ORF">XDN619_LOCUS12797</name>
</gene>
<dbReference type="InterPro" id="IPR013783">
    <property type="entry name" value="Ig-like_fold"/>
</dbReference>
<dbReference type="Gene3D" id="2.60.40.10">
    <property type="entry name" value="Immunoglobulins"/>
    <property type="match status" value="1"/>
</dbReference>
<dbReference type="CDD" id="cd00198">
    <property type="entry name" value="vWFA"/>
    <property type="match status" value="1"/>
</dbReference>
<feature type="coiled-coil region" evidence="1">
    <location>
        <begin position="152"/>
        <end position="244"/>
    </location>
</feature>
<feature type="non-terminal residue" evidence="3">
    <location>
        <position position="1"/>
    </location>
</feature>
<dbReference type="Proteomes" id="UP000663887">
    <property type="component" value="Unassembled WGS sequence"/>
</dbReference>
<keyword evidence="1" id="KW-0175">Coiled coil</keyword>
<reference evidence="3" key="1">
    <citation type="submission" date="2021-02" db="EMBL/GenBank/DDBJ databases">
        <authorList>
            <person name="Nowell W R."/>
        </authorList>
    </citation>
    <scope>NUCLEOTIDE SEQUENCE</scope>
</reference>
<dbReference type="PANTHER" id="PTHR47763:SF4">
    <property type="entry name" value="ALPHA-PROTEIN KINASE VWKA"/>
    <property type="match status" value="1"/>
</dbReference>
<evidence type="ECO:0000259" key="2">
    <source>
        <dbReference type="PROSITE" id="PS50234"/>
    </source>
</evidence>
<name>A0A816R9E0_9BILA</name>
<comment type="caution">
    <text evidence="3">The sequence shown here is derived from an EMBL/GenBank/DDBJ whole genome shotgun (WGS) entry which is preliminary data.</text>
</comment>
<dbReference type="InterPro" id="IPR052969">
    <property type="entry name" value="Thr-specific_kinase-like"/>
</dbReference>
<feature type="domain" description="VWFA" evidence="2">
    <location>
        <begin position="3437"/>
        <end position="3636"/>
    </location>
</feature>
<dbReference type="Gene3D" id="3.40.50.410">
    <property type="entry name" value="von Willebrand factor, type A domain"/>
    <property type="match status" value="3"/>
</dbReference>
<protein>
    <recommendedName>
        <fullName evidence="2">VWFA domain-containing protein</fullName>
    </recommendedName>
</protein>